<dbReference type="InterPro" id="IPR001312">
    <property type="entry name" value="Hexokinase"/>
</dbReference>
<dbReference type="PRINTS" id="PR00475">
    <property type="entry name" value="HEXOKINASE"/>
</dbReference>
<comment type="pathway">
    <text evidence="1">Carbohydrate degradation.</text>
</comment>
<feature type="domain" description="Hexokinase C-terminal" evidence="5">
    <location>
        <begin position="3"/>
        <end position="94"/>
    </location>
</feature>
<keyword evidence="3 4" id="KW-0324">Glycolysis</keyword>
<dbReference type="UniPathway" id="UPA00242"/>
<protein>
    <recommendedName>
        <fullName evidence="4">Phosphotransferase</fullName>
        <ecNumber evidence="4">2.7.1.-</ecNumber>
    </recommendedName>
</protein>
<comment type="similarity">
    <text evidence="4">Belongs to the hexokinase family.</text>
</comment>
<organism evidence="6 7">
    <name type="scientific">Cinnamomum micranthum f. kanehirae</name>
    <dbReference type="NCBI Taxonomy" id="337451"/>
    <lineage>
        <taxon>Eukaryota</taxon>
        <taxon>Viridiplantae</taxon>
        <taxon>Streptophyta</taxon>
        <taxon>Embryophyta</taxon>
        <taxon>Tracheophyta</taxon>
        <taxon>Spermatophyta</taxon>
        <taxon>Magnoliopsida</taxon>
        <taxon>Magnoliidae</taxon>
        <taxon>Laurales</taxon>
        <taxon>Lauraceae</taxon>
        <taxon>Cinnamomum</taxon>
    </lineage>
</organism>
<dbReference type="EMBL" id="QPKB01000001">
    <property type="protein sequence ID" value="RWR74040.1"/>
    <property type="molecule type" value="Genomic_DNA"/>
</dbReference>
<dbReference type="AlphaFoldDB" id="A0A443N6A9"/>
<gene>
    <name evidence="6" type="ORF">CKAN_00235400</name>
</gene>
<dbReference type="Proteomes" id="UP000283530">
    <property type="component" value="Unassembled WGS sequence"/>
</dbReference>
<evidence type="ECO:0000313" key="7">
    <source>
        <dbReference type="Proteomes" id="UP000283530"/>
    </source>
</evidence>
<name>A0A443N6A9_9MAGN</name>
<evidence type="ECO:0000313" key="6">
    <source>
        <dbReference type="EMBL" id="RWR74040.1"/>
    </source>
</evidence>
<evidence type="ECO:0000259" key="5">
    <source>
        <dbReference type="Pfam" id="PF03727"/>
    </source>
</evidence>
<dbReference type="InterPro" id="IPR043129">
    <property type="entry name" value="ATPase_NBD"/>
</dbReference>
<dbReference type="InterPro" id="IPR022673">
    <property type="entry name" value="Hexokinase_C"/>
</dbReference>
<dbReference type="GO" id="GO:0005524">
    <property type="term" value="F:ATP binding"/>
    <property type="evidence" value="ECO:0007669"/>
    <property type="project" value="UniProtKB-UniRule"/>
</dbReference>
<keyword evidence="4 6" id="KW-0418">Kinase</keyword>
<dbReference type="GO" id="GO:0005739">
    <property type="term" value="C:mitochondrion"/>
    <property type="evidence" value="ECO:0007669"/>
    <property type="project" value="TreeGrafter"/>
</dbReference>
<keyword evidence="4" id="KW-0808">Transferase</keyword>
<dbReference type="PANTHER" id="PTHR19443">
    <property type="entry name" value="HEXOKINASE"/>
    <property type="match status" value="1"/>
</dbReference>
<dbReference type="Pfam" id="PF03727">
    <property type="entry name" value="Hexokinase_2"/>
    <property type="match status" value="1"/>
</dbReference>
<reference evidence="6 7" key="1">
    <citation type="journal article" date="2019" name="Nat. Plants">
        <title>Stout camphor tree genome fills gaps in understanding of flowering plant genome evolution.</title>
        <authorList>
            <person name="Chaw S.M."/>
            <person name="Liu Y.C."/>
            <person name="Wu Y.W."/>
            <person name="Wang H.Y."/>
            <person name="Lin C.I."/>
            <person name="Wu C.S."/>
            <person name="Ke H.M."/>
            <person name="Chang L.Y."/>
            <person name="Hsu C.Y."/>
            <person name="Yang H.T."/>
            <person name="Sudianto E."/>
            <person name="Hsu M.H."/>
            <person name="Wu K.P."/>
            <person name="Wang L.N."/>
            <person name="Leebens-Mack J.H."/>
            <person name="Tsai I.J."/>
        </authorList>
    </citation>
    <scope>NUCLEOTIDE SEQUENCE [LARGE SCALE GENOMIC DNA]</scope>
    <source>
        <strain evidence="7">cv. Chaw 1501</strain>
        <tissue evidence="6">Young leaves</tissue>
    </source>
</reference>
<dbReference type="Gene3D" id="3.40.367.20">
    <property type="match status" value="1"/>
</dbReference>
<dbReference type="GO" id="GO:0005829">
    <property type="term" value="C:cytosol"/>
    <property type="evidence" value="ECO:0007669"/>
    <property type="project" value="TreeGrafter"/>
</dbReference>
<keyword evidence="4" id="KW-0067">ATP-binding</keyword>
<dbReference type="GO" id="GO:0005536">
    <property type="term" value="F:D-glucose binding"/>
    <property type="evidence" value="ECO:0007669"/>
    <property type="project" value="InterPro"/>
</dbReference>
<comment type="caution">
    <text evidence="6">The sequence shown here is derived from an EMBL/GenBank/DDBJ whole genome shotgun (WGS) entry which is preliminary data.</text>
</comment>
<evidence type="ECO:0000256" key="1">
    <source>
        <dbReference type="ARBA" id="ARBA00004921"/>
    </source>
</evidence>
<keyword evidence="4" id="KW-0547">Nucleotide-binding</keyword>
<evidence type="ECO:0000256" key="2">
    <source>
        <dbReference type="ARBA" id="ARBA00005028"/>
    </source>
</evidence>
<evidence type="ECO:0000256" key="4">
    <source>
        <dbReference type="RuleBase" id="RU362007"/>
    </source>
</evidence>
<dbReference type="GO" id="GO:0001678">
    <property type="term" value="P:intracellular glucose homeostasis"/>
    <property type="evidence" value="ECO:0007669"/>
    <property type="project" value="InterPro"/>
</dbReference>
<dbReference type="PROSITE" id="PS51748">
    <property type="entry name" value="HEXOKINASE_2"/>
    <property type="match status" value="1"/>
</dbReference>
<proteinExistence type="inferred from homology"/>
<accession>A0A443N6A9</accession>
<dbReference type="OrthoDB" id="1934410at2759"/>
<comment type="pathway">
    <text evidence="2">Carbohydrate metabolism; hexose metabolism.</text>
</comment>
<dbReference type="GO" id="GO:0019318">
    <property type="term" value="P:hexose metabolic process"/>
    <property type="evidence" value="ECO:0007669"/>
    <property type="project" value="UniProtKB-UniPathway"/>
</dbReference>
<dbReference type="GO" id="GO:0006096">
    <property type="term" value="P:glycolytic process"/>
    <property type="evidence" value="ECO:0007669"/>
    <property type="project" value="UniProtKB-KW"/>
</dbReference>
<dbReference type="EC" id="2.7.1.-" evidence="4"/>
<dbReference type="GO" id="GO:0004396">
    <property type="term" value="F:hexokinase activity"/>
    <property type="evidence" value="ECO:0007669"/>
    <property type="project" value="UniProtKB-UniRule"/>
</dbReference>
<keyword evidence="7" id="KW-1185">Reference proteome</keyword>
<sequence>MMREVVVAACHLAVERSALLAGAGIGAILKKIGRHESKQRTVVAVDGGLYDHYRLYRESLHDSMTEMLGSEVADNVIIEHSNDRTAIGAALLSASHSQ</sequence>
<evidence type="ECO:0000256" key="3">
    <source>
        <dbReference type="ARBA" id="ARBA00023152"/>
    </source>
</evidence>
<dbReference type="SUPFAM" id="SSF53067">
    <property type="entry name" value="Actin-like ATPase domain"/>
    <property type="match status" value="1"/>
</dbReference>
<dbReference type="PANTHER" id="PTHR19443:SF18">
    <property type="entry name" value="HEXOKINASE-LIKE 2 PROTEIN-RELATED"/>
    <property type="match status" value="1"/>
</dbReference>
<dbReference type="STRING" id="337451.A0A443N6A9"/>